<name>A0ABT3YGV9_9HYPH</name>
<protein>
    <submittedName>
        <fullName evidence="7">FAD-dependent oxidoreductase</fullName>
    </submittedName>
</protein>
<reference evidence="7" key="1">
    <citation type="submission" date="2022-10" db="EMBL/GenBank/DDBJ databases">
        <title>Hoeflea sp. J2-29, isolated from marine algae.</title>
        <authorList>
            <person name="Kristyanto S."/>
            <person name="Kim J.M."/>
            <person name="Jeon C.O."/>
        </authorList>
    </citation>
    <scope>NUCLEOTIDE SEQUENCE</scope>
    <source>
        <strain evidence="7">J2-29</strain>
    </source>
</reference>
<dbReference type="EMBL" id="JAOVZQ010000001">
    <property type="protein sequence ID" value="MCY0095137.1"/>
    <property type="molecule type" value="Genomic_DNA"/>
</dbReference>
<evidence type="ECO:0000256" key="2">
    <source>
        <dbReference type="ARBA" id="ARBA00022630"/>
    </source>
</evidence>
<feature type="domain" description="Reductase C-terminal" evidence="6">
    <location>
        <begin position="315"/>
        <end position="403"/>
    </location>
</feature>
<dbReference type="InterPro" id="IPR028202">
    <property type="entry name" value="Reductase_C"/>
</dbReference>
<keyword evidence="8" id="KW-1185">Reference proteome</keyword>
<dbReference type="InterPro" id="IPR023753">
    <property type="entry name" value="FAD/NAD-binding_dom"/>
</dbReference>
<dbReference type="RefSeq" id="WP_267613033.1">
    <property type="nucleotide sequence ID" value="NZ_JAOVZQ010000001.1"/>
</dbReference>
<feature type="domain" description="FAD/NAD(P)-binding" evidence="5">
    <location>
        <begin position="5"/>
        <end position="295"/>
    </location>
</feature>
<dbReference type="PRINTS" id="PR00469">
    <property type="entry name" value="PNDRDTASEII"/>
</dbReference>
<dbReference type="InterPro" id="IPR016156">
    <property type="entry name" value="FAD/NAD-linked_Rdtase_dimer_sf"/>
</dbReference>
<dbReference type="Gene3D" id="3.50.50.60">
    <property type="entry name" value="FAD/NAD(P)-binding domain"/>
    <property type="match status" value="2"/>
</dbReference>
<dbReference type="Proteomes" id="UP001081283">
    <property type="component" value="Unassembled WGS sequence"/>
</dbReference>
<gene>
    <name evidence="7" type="ORF">OEG82_14045</name>
</gene>
<organism evidence="7 8">
    <name type="scientific">Hoeflea ulvae</name>
    <dbReference type="NCBI Taxonomy" id="2983764"/>
    <lineage>
        <taxon>Bacteria</taxon>
        <taxon>Pseudomonadati</taxon>
        <taxon>Pseudomonadota</taxon>
        <taxon>Alphaproteobacteria</taxon>
        <taxon>Hyphomicrobiales</taxon>
        <taxon>Rhizobiaceae</taxon>
        <taxon>Hoeflea</taxon>
    </lineage>
</organism>
<dbReference type="PANTHER" id="PTHR43557:SF2">
    <property type="entry name" value="RIESKE DOMAIN-CONTAINING PROTEIN-RELATED"/>
    <property type="match status" value="1"/>
</dbReference>
<dbReference type="PANTHER" id="PTHR43557">
    <property type="entry name" value="APOPTOSIS-INDUCING FACTOR 1"/>
    <property type="match status" value="1"/>
</dbReference>
<evidence type="ECO:0000259" key="5">
    <source>
        <dbReference type="Pfam" id="PF07992"/>
    </source>
</evidence>
<comment type="cofactor">
    <cofactor evidence="1">
        <name>FAD</name>
        <dbReference type="ChEBI" id="CHEBI:57692"/>
    </cofactor>
</comment>
<evidence type="ECO:0000256" key="4">
    <source>
        <dbReference type="ARBA" id="ARBA00023002"/>
    </source>
</evidence>
<accession>A0ABT3YGV9</accession>
<keyword evidence="4" id="KW-0560">Oxidoreductase</keyword>
<evidence type="ECO:0000313" key="7">
    <source>
        <dbReference type="EMBL" id="MCY0095137.1"/>
    </source>
</evidence>
<sequence>MTALSLVIIGAGHTAVRAALSAREAGHAGAITMIAGEGVDEPYERPPLSKWSGDPAPRPIVSAEQLAAAEIVRIPGMVTAVNAEERVVTLEDGRTIAYDKLLLATGARARRLDPAVAAGAPVHYLRDMADAAALRAAADSASSAIIIGGGFIGLELAASLRAMDIAVDVLEMEPRLLSRAITPEVACIVQDLHVGNGVQFHFGAQVSHITANTVVLENGSELSADLLIAGVGSIPDTALAQSAGLTVDNGIVVDAHLRTSDPNIFAAGDCCSFPLYGDTSRMTRLESWQTAGDQGALAGRNMAGDAPEAFGSVPWFWSNQYDHVLQVAGLAAPEAGIISRSYAADHHVSFSCNPDGTLACACGIAPGAKIAKDIRFSSKLIEAGARVDGASLGDPQIALKSLLQR</sequence>
<dbReference type="Gene3D" id="3.30.390.30">
    <property type="match status" value="1"/>
</dbReference>
<dbReference type="Pfam" id="PF14759">
    <property type="entry name" value="Reductase_C"/>
    <property type="match status" value="1"/>
</dbReference>
<dbReference type="SUPFAM" id="SSF55424">
    <property type="entry name" value="FAD/NAD-linked reductases, dimerisation (C-terminal) domain"/>
    <property type="match status" value="1"/>
</dbReference>
<evidence type="ECO:0000259" key="6">
    <source>
        <dbReference type="Pfam" id="PF14759"/>
    </source>
</evidence>
<evidence type="ECO:0000256" key="3">
    <source>
        <dbReference type="ARBA" id="ARBA00022827"/>
    </source>
</evidence>
<dbReference type="InterPro" id="IPR050446">
    <property type="entry name" value="FAD-oxidoreductase/Apoptosis"/>
</dbReference>
<dbReference type="PRINTS" id="PR00368">
    <property type="entry name" value="FADPNR"/>
</dbReference>
<evidence type="ECO:0000256" key="1">
    <source>
        <dbReference type="ARBA" id="ARBA00001974"/>
    </source>
</evidence>
<comment type="caution">
    <text evidence="7">The sequence shown here is derived from an EMBL/GenBank/DDBJ whole genome shotgun (WGS) entry which is preliminary data.</text>
</comment>
<dbReference type="SUPFAM" id="SSF51905">
    <property type="entry name" value="FAD/NAD(P)-binding domain"/>
    <property type="match status" value="1"/>
</dbReference>
<keyword evidence="3" id="KW-0274">FAD</keyword>
<dbReference type="InterPro" id="IPR036188">
    <property type="entry name" value="FAD/NAD-bd_sf"/>
</dbReference>
<proteinExistence type="predicted"/>
<dbReference type="Pfam" id="PF07992">
    <property type="entry name" value="Pyr_redox_2"/>
    <property type="match status" value="1"/>
</dbReference>
<keyword evidence="2" id="KW-0285">Flavoprotein</keyword>
<evidence type="ECO:0000313" key="8">
    <source>
        <dbReference type="Proteomes" id="UP001081283"/>
    </source>
</evidence>